<keyword evidence="2" id="KW-1185">Reference proteome</keyword>
<reference evidence="1 2" key="1">
    <citation type="submission" date="2018-11" db="EMBL/GenBank/DDBJ databases">
        <authorList>
            <consortium name="Pathogen Informatics"/>
        </authorList>
    </citation>
    <scope>NUCLEOTIDE SEQUENCE [LARGE SCALE GENOMIC DNA]</scope>
</reference>
<name>A0A3P6RGF1_DIBLA</name>
<dbReference type="Proteomes" id="UP000281553">
    <property type="component" value="Unassembled WGS sequence"/>
</dbReference>
<evidence type="ECO:0000313" key="2">
    <source>
        <dbReference type="Proteomes" id="UP000281553"/>
    </source>
</evidence>
<evidence type="ECO:0000313" key="1">
    <source>
        <dbReference type="EMBL" id="VDK41108.1"/>
    </source>
</evidence>
<dbReference type="OrthoDB" id="10029313at2759"/>
<sequence length="72" mass="7941">MQGLLSLKSDQSIVVVHADKGDATVIMDKENYVNKANAIFSDTDAYTLLAENLTKQQAAAIEKKMNQLAREE</sequence>
<accession>A0A3P6RGF1</accession>
<gene>
    <name evidence="1" type="ORF">DILT_LOCUS1204</name>
</gene>
<dbReference type="AlphaFoldDB" id="A0A3P6RGF1"/>
<protein>
    <submittedName>
        <fullName evidence="1">Uncharacterized protein</fullName>
    </submittedName>
</protein>
<organism evidence="1 2">
    <name type="scientific">Dibothriocephalus latus</name>
    <name type="common">Fish tapeworm</name>
    <name type="synonym">Diphyllobothrium latum</name>
    <dbReference type="NCBI Taxonomy" id="60516"/>
    <lineage>
        <taxon>Eukaryota</taxon>
        <taxon>Metazoa</taxon>
        <taxon>Spiralia</taxon>
        <taxon>Lophotrochozoa</taxon>
        <taxon>Platyhelminthes</taxon>
        <taxon>Cestoda</taxon>
        <taxon>Eucestoda</taxon>
        <taxon>Diphyllobothriidea</taxon>
        <taxon>Diphyllobothriidae</taxon>
        <taxon>Dibothriocephalus</taxon>
    </lineage>
</organism>
<proteinExistence type="predicted"/>
<dbReference type="EMBL" id="UYRU01007418">
    <property type="protein sequence ID" value="VDK41108.1"/>
    <property type="molecule type" value="Genomic_DNA"/>
</dbReference>